<keyword evidence="13" id="KW-0460">Magnesium</keyword>
<feature type="binding site" evidence="13">
    <location>
        <begin position="84"/>
        <end position="87"/>
    </location>
    <ligand>
        <name>substrate</name>
    </ligand>
</feature>
<comment type="cofactor">
    <cofactor evidence="2">
        <name>a divalent metal cation</name>
        <dbReference type="ChEBI" id="CHEBI:60240"/>
    </cofactor>
</comment>
<dbReference type="PANTHER" id="PTHR33254">
    <property type="entry name" value="4-HYDROXY-4-METHYL-2-OXOGLUTARATE ALDOLASE 3-RELATED"/>
    <property type="match status" value="1"/>
</dbReference>
<dbReference type="EC" id="4.1.1.112" evidence="6"/>
<keyword evidence="15" id="KW-1185">Reference proteome</keyword>
<dbReference type="Gene3D" id="3.50.30.40">
    <property type="entry name" value="Ribonuclease E inhibitor RraA/RraA-like"/>
    <property type="match status" value="1"/>
</dbReference>
<dbReference type="GO" id="GO:0008948">
    <property type="term" value="F:oxaloacetate decarboxylase activity"/>
    <property type="evidence" value="ECO:0007669"/>
    <property type="project" value="UniProtKB-EC"/>
</dbReference>
<dbReference type="AlphaFoldDB" id="A0A6I3MDF5"/>
<protein>
    <recommendedName>
        <fullName evidence="7">Putative 4-hydroxy-4-methyl-2-oxoglutarate aldolase</fullName>
        <ecNumber evidence="6">4.1.1.112</ecNumber>
        <ecNumber evidence="5">4.1.3.17</ecNumber>
    </recommendedName>
    <alternativeName>
        <fullName evidence="11">Oxaloacetate decarboxylase</fullName>
    </alternativeName>
    <alternativeName>
        <fullName evidence="9">Regulator of ribonuclease activity homolog</fullName>
    </alternativeName>
    <alternativeName>
        <fullName evidence="10">RraA-like protein</fullName>
    </alternativeName>
</protein>
<comment type="caution">
    <text evidence="14">The sequence shown here is derived from an EMBL/GenBank/DDBJ whole genome shotgun (WGS) entry which is preliminary data.</text>
</comment>
<dbReference type="EMBL" id="WMLB01000040">
    <property type="protein sequence ID" value="MTH70027.1"/>
    <property type="molecule type" value="Genomic_DNA"/>
</dbReference>
<evidence type="ECO:0000256" key="10">
    <source>
        <dbReference type="ARBA" id="ARBA00030169"/>
    </source>
</evidence>
<keyword evidence="13" id="KW-0479">Metal-binding</keyword>
<reference evidence="14 15" key="1">
    <citation type="submission" date="2019-11" db="EMBL/GenBank/DDBJ databases">
        <title>Agromyces kandeliae sp. nov., isolated from mangrove soil.</title>
        <authorList>
            <person name="Wang R."/>
        </authorList>
    </citation>
    <scope>NUCLEOTIDE SEQUENCE [LARGE SCALE GENOMIC DNA]</scope>
    <source>
        <strain evidence="14 15">JCM 11433</strain>
    </source>
</reference>
<sequence length="222" mass="23481">MTARTVVPPTASISDALDRLGLPGSLHGIGPLAPNQRASGPVFTVRYAPVDEHGGTVGDFLDDVPEGAVVLIDNDGRTDCTVWGGIMSRLASSRGVAATVINGVCRDTAIALETGYPLWSAGRFMRTGKDRVRIAAAQVDLVIDGVTIHPGDLLIGDDDGVVVVPAERSSDVLALAEQIEQVEDAIVADVRAGMPLHRARAVHGYHSLQTYQADRTETKEPR</sequence>
<dbReference type="GO" id="GO:0046872">
    <property type="term" value="F:metal ion binding"/>
    <property type="evidence" value="ECO:0007669"/>
    <property type="project" value="UniProtKB-KW"/>
</dbReference>
<evidence type="ECO:0000313" key="14">
    <source>
        <dbReference type="EMBL" id="MTH70027.1"/>
    </source>
</evidence>
<dbReference type="SUPFAM" id="SSF89562">
    <property type="entry name" value="RraA-like"/>
    <property type="match status" value="1"/>
</dbReference>
<proteinExistence type="inferred from homology"/>
<evidence type="ECO:0000256" key="4">
    <source>
        <dbReference type="ARBA" id="ARBA00011233"/>
    </source>
</evidence>
<evidence type="ECO:0000256" key="6">
    <source>
        <dbReference type="ARBA" id="ARBA00012947"/>
    </source>
</evidence>
<evidence type="ECO:0000313" key="15">
    <source>
        <dbReference type="Proteomes" id="UP000433071"/>
    </source>
</evidence>
<comment type="similarity">
    <text evidence="3">Belongs to the class II aldolase/RraA-like family.</text>
</comment>
<organism evidence="14 15">
    <name type="scientific">Agromyces bracchium</name>
    <dbReference type="NCBI Taxonomy" id="88376"/>
    <lineage>
        <taxon>Bacteria</taxon>
        <taxon>Bacillati</taxon>
        <taxon>Actinomycetota</taxon>
        <taxon>Actinomycetes</taxon>
        <taxon>Micrococcales</taxon>
        <taxon>Microbacteriaceae</taxon>
        <taxon>Agromyces</taxon>
    </lineage>
</organism>
<evidence type="ECO:0000256" key="3">
    <source>
        <dbReference type="ARBA" id="ARBA00008621"/>
    </source>
</evidence>
<evidence type="ECO:0000256" key="8">
    <source>
        <dbReference type="ARBA" id="ARBA00025046"/>
    </source>
</evidence>
<dbReference type="Proteomes" id="UP000433071">
    <property type="component" value="Unassembled WGS sequence"/>
</dbReference>
<gene>
    <name evidence="14" type="ORF">GJ743_16770</name>
</gene>
<dbReference type="PANTHER" id="PTHR33254:SF4">
    <property type="entry name" value="4-HYDROXY-4-METHYL-2-OXOGLUTARATE ALDOLASE 3-RELATED"/>
    <property type="match status" value="1"/>
</dbReference>
<dbReference type="GO" id="GO:0047443">
    <property type="term" value="F:4-hydroxy-4-methyl-2-oxoglutarate aldolase activity"/>
    <property type="evidence" value="ECO:0007669"/>
    <property type="project" value="UniProtKB-EC"/>
</dbReference>
<evidence type="ECO:0000256" key="12">
    <source>
        <dbReference type="ARBA" id="ARBA00047973"/>
    </source>
</evidence>
<evidence type="ECO:0000256" key="13">
    <source>
        <dbReference type="PIRSR" id="PIRSR605493-1"/>
    </source>
</evidence>
<feature type="binding site" evidence="13">
    <location>
        <position position="107"/>
    </location>
    <ligand>
        <name>Mg(2+)</name>
        <dbReference type="ChEBI" id="CHEBI:18420"/>
    </ligand>
</feature>
<dbReference type="InterPro" id="IPR005493">
    <property type="entry name" value="RraA/RraA-like"/>
</dbReference>
<dbReference type="RefSeq" id="WP_155053055.1">
    <property type="nucleotide sequence ID" value="NZ_BAAAIB010000008.1"/>
</dbReference>
<dbReference type="Pfam" id="PF03737">
    <property type="entry name" value="RraA-like"/>
    <property type="match status" value="1"/>
</dbReference>
<accession>A0A6I3MDF5</accession>
<evidence type="ECO:0000256" key="11">
    <source>
        <dbReference type="ARBA" id="ARBA00032305"/>
    </source>
</evidence>
<dbReference type="CDD" id="cd16841">
    <property type="entry name" value="RraA_family"/>
    <property type="match status" value="1"/>
</dbReference>
<evidence type="ECO:0000256" key="7">
    <source>
        <dbReference type="ARBA" id="ARBA00016549"/>
    </source>
</evidence>
<evidence type="ECO:0000256" key="1">
    <source>
        <dbReference type="ARBA" id="ARBA00001342"/>
    </source>
</evidence>
<comment type="catalytic activity">
    <reaction evidence="12">
        <text>oxaloacetate + H(+) = pyruvate + CO2</text>
        <dbReference type="Rhea" id="RHEA:15641"/>
        <dbReference type="ChEBI" id="CHEBI:15361"/>
        <dbReference type="ChEBI" id="CHEBI:15378"/>
        <dbReference type="ChEBI" id="CHEBI:16452"/>
        <dbReference type="ChEBI" id="CHEBI:16526"/>
        <dbReference type="EC" id="4.1.1.112"/>
    </reaction>
</comment>
<dbReference type="OrthoDB" id="943692at2"/>
<comment type="subunit">
    <text evidence="4">Homotrimer.</text>
</comment>
<dbReference type="InterPro" id="IPR036704">
    <property type="entry name" value="RraA/RraA-like_sf"/>
</dbReference>
<dbReference type="EC" id="4.1.3.17" evidence="5"/>
<name>A0A6I3MDF5_9MICO</name>
<feature type="binding site" evidence="13">
    <location>
        <position position="106"/>
    </location>
    <ligand>
        <name>substrate</name>
    </ligand>
</feature>
<comment type="function">
    <text evidence="8">Catalyzes the aldol cleavage of 4-hydroxy-4-methyl-2-oxoglutarate (HMG) into 2 molecules of pyruvate. Also contains a secondary oxaloacetate (OAA) decarboxylase activity due to the common pyruvate enolate transition state formed following C-C bond cleavage in the retro-aldol and decarboxylation reactions.</text>
</comment>
<evidence type="ECO:0000256" key="5">
    <source>
        <dbReference type="ARBA" id="ARBA00012213"/>
    </source>
</evidence>
<comment type="cofactor">
    <cofactor evidence="13">
        <name>Mg(2+)</name>
        <dbReference type="ChEBI" id="CHEBI:18420"/>
    </cofactor>
</comment>
<comment type="catalytic activity">
    <reaction evidence="1">
        <text>4-hydroxy-4-methyl-2-oxoglutarate = 2 pyruvate</text>
        <dbReference type="Rhea" id="RHEA:22748"/>
        <dbReference type="ChEBI" id="CHEBI:15361"/>
        <dbReference type="ChEBI" id="CHEBI:58276"/>
        <dbReference type="EC" id="4.1.3.17"/>
    </reaction>
</comment>
<evidence type="ECO:0000256" key="9">
    <source>
        <dbReference type="ARBA" id="ARBA00029596"/>
    </source>
</evidence>
<evidence type="ECO:0000256" key="2">
    <source>
        <dbReference type="ARBA" id="ARBA00001968"/>
    </source>
</evidence>